<dbReference type="AlphaFoldDB" id="A0A0N4X3I8"/>
<reference evidence="3" key="1">
    <citation type="submission" date="2017-02" db="UniProtKB">
        <authorList>
            <consortium name="WormBaseParasite"/>
        </authorList>
    </citation>
    <scope>IDENTIFICATION</scope>
</reference>
<gene>
    <name evidence="1" type="ORF">HPLM_LOCUS18924</name>
</gene>
<dbReference type="EMBL" id="UZAF01020927">
    <property type="protein sequence ID" value="VDO74019.1"/>
    <property type="molecule type" value="Genomic_DNA"/>
</dbReference>
<sequence>MADDNKESKSSAVVDDEEQGIDDDVISCLTCFGGLEAVLDRGVFDAVGNAKTWMLSREPCAESVGLAVKNQIQMG</sequence>
<name>A0A0N4X3I8_HAEPC</name>
<proteinExistence type="predicted"/>
<keyword evidence="2" id="KW-1185">Reference proteome</keyword>
<organism evidence="3">
    <name type="scientific">Haemonchus placei</name>
    <name type="common">Barber's pole worm</name>
    <dbReference type="NCBI Taxonomy" id="6290"/>
    <lineage>
        <taxon>Eukaryota</taxon>
        <taxon>Metazoa</taxon>
        <taxon>Ecdysozoa</taxon>
        <taxon>Nematoda</taxon>
        <taxon>Chromadorea</taxon>
        <taxon>Rhabditida</taxon>
        <taxon>Rhabditina</taxon>
        <taxon>Rhabditomorpha</taxon>
        <taxon>Strongyloidea</taxon>
        <taxon>Trichostrongylidae</taxon>
        <taxon>Haemonchus</taxon>
    </lineage>
</organism>
<reference evidence="1 2" key="2">
    <citation type="submission" date="2018-11" db="EMBL/GenBank/DDBJ databases">
        <authorList>
            <consortium name="Pathogen Informatics"/>
        </authorList>
    </citation>
    <scope>NUCLEOTIDE SEQUENCE [LARGE SCALE GENOMIC DNA]</scope>
    <source>
        <strain evidence="1 2">MHpl1</strain>
    </source>
</reference>
<evidence type="ECO:0000313" key="3">
    <source>
        <dbReference type="WBParaSite" id="HPLM_0001893001-mRNA-1"/>
    </source>
</evidence>
<accession>A0A0N4X3I8</accession>
<evidence type="ECO:0000313" key="1">
    <source>
        <dbReference type="EMBL" id="VDO74019.1"/>
    </source>
</evidence>
<evidence type="ECO:0000313" key="2">
    <source>
        <dbReference type="Proteomes" id="UP000268014"/>
    </source>
</evidence>
<protein>
    <submittedName>
        <fullName evidence="3">Ovule protein</fullName>
    </submittedName>
</protein>
<dbReference type="Proteomes" id="UP000268014">
    <property type="component" value="Unassembled WGS sequence"/>
</dbReference>
<dbReference type="WBParaSite" id="HPLM_0001893001-mRNA-1">
    <property type="protein sequence ID" value="HPLM_0001893001-mRNA-1"/>
    <property type="gene ID" value="HPLM_0001893001"/>
</dbReference>